<evidence type="ECO:0000256" key="2">
    <source>
        <dbReference type="SAM" id="Phobius"/>
    </source>
</evidence>
<dbReference type="OrthoDB" id="2149840at2759"/>
<accession>A0A653D1I2</accession>
<sequence length="180" mass="20715">MTWYFIDEPDEYYFGSYDLTQLKTDQFYLDVNFSSFDDKIHLYYLNEECVGCPYLLKPFNNGVPLTTNLKLKLANTYQNFLPQDQTENVVCDLDHNFGQFGVYGVQNVSNVCELTVLKEAVNINTAIIPVIAIYTILILFGCLIVGVWRKCKKDSEDDHDKNKEKGTTKMRVGSLDTFRG</sequence>
<keyword evidence="4" id="KW-1185">Reference proteome</keyword>
<name>A0A653D1I2_CALMS</name>
<keyword evidence="2" id="KW-1133">Transmembrane helix</keyword>
<evidence type="ECO:0000313" key="3">
    <source>
        <dbReference type="EMBL" id="VEN54021.1"/>
    </source>
</evidence>
<keyword evidence="2" id="KW-0812">Transmembrane</keyword>
<evidence type="ECO:0000256" key="1">
    <source>
        <dbReference type="SAM" id="MobiDB-lite"/>
    </source>
</evidence>
<protein>
    <submittedName>
        <fullName evidence="3">Uncharacterized protein</fullName>
    </submittedName>
</protein>
<feature type="transmembrane region" description="Helical" evidence="2">
    <location>
        <begin position="126"/>
        <end position="148"/>
    </location>
</feature>
<organism evidence="3 4">
    <name type="scientific">Callosobruchus maculatus</name>
    <name type="common">Southern cowpea weevil</name>
    <name type="synonym">Pulse bruchid</name>
    <dbReference type="NCBI Taxonomy" id="64391"/>
    <lineage>
        <taxon>Eukaryota</taxon>
        <taxon>Metazoa</taxon>
        <taxon>Ecdysozoa</taxon>
        <taxon>Arthropoda</taxon>
        <taxon>Hexapoda</taxon>
        <taxon>Insecta</taxon>
        <taxon>Pterygota</taxon>
        <taxon>Neoptera</taxon>
        <taxon>Endopterygota</taxon>
        <taxon>Coleoptera</taxon>
        <taxon>Polyphaga</taxon>
        <taxon>Cucujiformia</taxon>
        <taxon>Chrysomeloidea</taxon>
        <taxon>Chrysomelidae</taxon>
        <taxon>Bruchinae</taxon>
        <taxon>Bruchini</taxon>
        <taxon>Callosobruchus</taxon>
    </lineage>
</organism>
<dbReference type="AlphaFoldDB" id="A0A653D1I2"/>
<dbReference type="Proteomes" id="UP000410492">
    <property type="component" value="Unassembled WGS sequence"/>
</dbReference>
<dbReference type="EMBL" id="CAACVG010009735">
    <property type="protein sequence ID" value="VEN54021.1"/>
    <property type="molecule type" value="Genomic_DNA"/>
</dbReference>
<keyword evidence="2" id="KW-0472">Membrane</keyword>
<feature type="compositionally biased region" description="Basic and acidic residues" evidence="1">
    <location>
        <begin position="154"/>
        <end position="167"/>
    </location>
</feature>
<gene>
    <name evidence="3" type="ORF">CALMAC_LOCUS13626</name>
</gene>
<proteinExistence type="predicted"/>
<reference evidence="3 4" key="1">
    <citation type="submission" date="2019-01" db="EMBL/GenBank/DDBJ databases">
        <authorList>
            <person name="Sayadi A."/>
        </authorList>
    </citation>
    <scope>NUCLEOTIDE SEQUENCE [LARGE SCALE GENOMIC DNA]</scope>
</reference>
<evidence type="ECO:0000313" key="4">
    <source>
        <dbReference type="Proteomes" id="UP000410492"/>
    </source>
</evidence>
<feature type="region of interest" description="Disordered" evidence="1">
    <location>
        <begin position="154"/>
        <end position="180"/>
    </location>
</feature>